<keyword evidence="8 9" id="KW-0012">Acyltransferase</keyword>
<dbReference type="GO" id="GO:0042158">
    <property type="term" value="P:lipoprotein biosynthetic process"/>
    <property type="evidence" value="ECO:0007669"/>
    <property type="project" value="UniProtKB-UniRule"/>
</dbReference>
<protein>
    <recommendedName>
        <fullName evidence="9">Apolipoprotein N-acyltransferase</fullName>
        <shortName evidence="9">ALP N-acyltransferase</shortName>
        <ecNumber evidence="9">2.3.1.269</ecNumber>
    </recommendedName>
</protein>
<dbReference type="Proteomes" id="UP000585327">
    <property type="component" value="Unassembled WGS sequence"/>
</dbReference>
<evidence type="ECO:0000256" key="2">
    <source>
        <dbReference type="ARBA" id="ARBA00010065"/>
    </source>
</evidence>
<dbReference type="GO" id="GO:0005886">
    <property type="term" value="C:plasma membrane"/>
    <property type="evidence" value="ECO:0007669"/>
    <property type="project" value="UniProtKB-SubCell"/>
</dbReference>
<dbReference type="UniPathway" id="UPA00666"/>
<name>A0A838YW33_9GAMM</name>
<dbReference type="InterPro" id="IPR036526">
    <property type="entry name" value="C-N_Hydrolase_sf"/>
</dbReference>
<accession>A0A838YW33</accession>
<dbReference type="InterPro" id="IPR004563">
    <property type="entry name" value="Apolipo_AcylTrfase"/>
</dbReference>
<dbReference type="EC" id="2.3.1.269" evidence="9"/>
<dbReference type="PANTHER" id="PTHR38686:SF1">
    <property type="entry name" value="APOLIPOPROTEIN N-ACYLTRANSFERASE"/>
    <property type="match status" value="1"/>
</dbReference>
<evidence type="ECO:0000256" key="4">
    <source>
        <dbReference type="ARBA" id="ARBA00022679"/>
    </source>
</evidence>
<comment type="caution">
    <text evidence="11">The sequence shown here is derived from an EMBL/GenBank/DDBJ whole genome shotgun (WGS) entry which is preliminary data.</text>
</comment>
<evidence type="ECO:0000313" key="11">
    <source>
        <dbReference type="EMBL" id="MBA4724209.1"/>
    </source>
</evidence>
<proteinExistence type="inferred from homology"/>
<feature type="transmembrane region" description="Helical" evidence="9">
    <location>
        <begin position="462"/>
        <end position="484"/>
    </location>
</feature>
<dbReference type="Gene3D" id="3.60.110.10">
    <property type="entry name" value="Carbon-nitrogen hydrolase"/>
    <property type="match status" value="1"/>
</dbReference>
<feature type="transmembrane region" description="Helical" evidence="9">
    <location>
        <begin position="157"/>
        <end position="179"/>
    </location>
</feature>
<feature type="transmembrane region" description="Helical" evidence="9">
    <location>
        <begin position="116"/>
        <end position="137"/>
    </location>
</feature>
<evidence type="ECO:0000256" key="7">
    <source>
        <dbReference type="ARBA" id="ARBA00023136"/>
    </source>
</evidence>
<keyword evidence="7 9" id="KW-0472">Membrane</keyword>
<dbReference type="Pfam" id="PF20154">
    <property type="entry name" value="LNT_N"/>
    <property type="match status" value="1"/>
</dbReference>
<dbReference type="GO" id="GO:0016410">
    <property type="term" value="F:N-acyltransferase activity"/>
    <property type="evidence" value="ECO:0007669"/>
    <property type="project" value="UniProtKB-UniRule"/>
</dbReference>
<keyword evidence="11" id="KW-0449">Lipoprotein</keyword>
<evidence type="ECO:0000256" key="8">
    <source>
        <dbReference type="ARBA" id="ARBA00023315"/>
    </source>
</evidence>
<keyword evidence="6 9" id="KW-1133">Transmembrane helix</keyword>
<reference evidence="11 12" key="1">
    <citation type="submission" date="2020-06" db="EMBL/GenBank/DDBJ databases">
        <title>Dysbiosis in marine aquaculture revealed through microbiome analysis: reverse ecology for environmental sustainability.</title>
        <authorList>
            <person name="Haro-Moreno J.M."/>
            <person name="Coutinho F.H."/>
            <person name="Zaragoza-Solas A."/>
            <person name="Picazo A."/>
            <person name="Almagro-Moreno S."/>
            <person name="Lopez-Perez M."/>
        </authorList>
    </citation>
    <scope>NUCLEOTIDE SEQUENCE [LARGE SCALE GENOMIC DNA]</scope>
    <source>
        <strain evidence="11">MCMED-G42</strain>
    </source>
</reference>
<dbReference type="HAMAP" id="MF_01148">
    <property type="entry name" value="Lnt"/>
    <property type="match status" value="1"/>
</dbReference>
<feature type="transmembrane region" description="Helical" evidence="9">
    <location>
        <begin position="78"/>
        <end position="104"/>
    </location>
</feature>
<evidence type="ECO:0000256" key="1">
    <source>
        <dbReference type="ARBA" id="ARBA00004651"/>
    </source>
</evidence>
<dbReference type="NCBIfam" id="TIGR00546">
    <property type="entry name" value="lnt"/>
    <property type="match status" value="1"/>
</dbReference>
<comment type="function">
    <text evidence="9">Catalyzes the phospholipid dependent N-acylation of the N-terminal cysteine of apolipoprotein, the last step in lipoprotein maturation.</text>
</comment>
<keyword evidence="4 9" id="KW-0808">Transferase</keyword>
<feature type="transmembrane region" description="Helical" evidence="9">
    <location>
        <begin position="48"/>
        <end position="72"/>
    </location>
</feature>
<sequence>MNLKTYATPFIFGLIGIFSFAPYSIKPLIFFSYAYLIRELVFANNHRFIKLLLWSIGHWGFGMSWLVVSVYYYGETTILISALIYIILVILLSGVFSAPLYFLSLAQIQDQPKHKIFNILAIVSVFIVNEWTMNYLLWGIPWLISGLTLIDTFAQKVYPFLGVTAASFLVYLIAAFIAASYKSNKKLFYVYSAISCIFLIPFNEPIKKNNINDLSFSIIQPSTDPFLKYEDGYAEKIEDNIYKLVAKTPEDTELIILPEAELPYSYQDNRFINFRLNVPENIIMGSWSYEKGKLFNSMINLSNNHIYNKVHLVPFGEFIPFNEQLRGLISFFDMPMSYVNKGNNTQMPFQLEKKGEHAISPLICFDIAFSETVRKSNISSKFIVNISNDTWFGNSIGPYQHLDIARIRAIENNKWLIRSANDGISAIIDNNGTIVDKLSKGERGVLNGTLQFIDEPSFYSKFGHGMILILSSLILGICAIINLCKKHLS</sequence>
<organism evidence="11 12">
    <name type="scientific">SAR86 cluster bacterium</name>
    <dbReference type="NCBI Taxonomy" id="2030880"/>
    <lineage>
        <taxon>Bacteria</taxon>
        <taxon>Pseudomonadati</taxon>
        <taxon>Pseudomonadota</taxon>
        <taxon>Gammaproteobacteria</taxon>
        <taxon>SAR86 cluster</taxon>
    </lineage>
</organism>
<dbReference type="CDD" id="cd07571">
    <property type="entry name" value="ALP_N-acyl_transferase"/>
    <property type="match status" value="1"/>
</dbReference>
<keyword evidence="3 9" id="KW-1003">Cell membrane</keyword>
<evidence type="ECO:0000259" key="10">
    <source>
        <dbReference type="PROSITE" id="PS50263"/>
    </source>
</evidence>
<evidence type="ECO:0000313" key="12">
    <source>
        <dbReference type="Proteomes" id="UP000585327"/>
    </source>
</evidence>
<dbReference type="SUPFAM" id="SSF56317">
    <property type="entry name" value="Carbon-nitrogen hydrolase"/>
    <property type="match status" value="1"/>
</dbReference>
<keyword evidence="5 9" id="KW-0812">Transmembrane</keyword>
<feature type="transmembrane region" description="Helical" evidence="9">
    <location>
        <begin position="6"/>
        <end position="36"/>
    </location>
</feature>
<dbReference type="InterPro" id="IPR045378">
    <property type="entry name" value="LNT_N"/>
</dbReference>
<dbReference type="EMBL" id="JACETM010000030">
    <property type="protein sequence ID" value="MBA4724209.1"/>
    <property type="molecule type" value="Genomic_DNA"/>
</dbReference>
<comment type="similarity">
    <text evidence="2 9">Belongs to the CN hydrolase family. Apolipoprotein N-acyltransferase subfamily.</text>
</comment>
<dbReference type="InterPro" id="IPR003010">
    <property type="entry name" value="C-N_Hydrolase"/>
</dbReference>
<comment type="catalytic activity">
    <reaction evidence="9">
        <text>N-terminal S-1,2-diacyl-sn-glyceryl-L-cysteinyl-[lipoprotein] + a glycerophospholipid = N-acyl-S-1,2-diacyl-sn-glyceryl-L-cysteinyl-[lipoprotein] + a 2-acyl-sn-glycero-3-phospholipid + H(+)</text>
        <dbReference type="Rhea" id="RHEA:48228"/>
        <dbReference type="Rhea" id="RHEA-COMP:14681"/>
        <dbReference type="Rhea" id="RHEA-COMP:14684"/>
        <dbReference type="ChEBI" id="CHEBI:15378"/>
        <dbReference type="ChEBI" id="CHEBI:136912"/>
        <dbReference type="ChEBI" id="CHEBI:140656"/>
        <dbReference type="ChEBI" id="CHEBI:140657"/>
        <dbReference type="ChEBI" id="CHEBI:140660"/>
        <dbReference type="EC" id="2.3.1.269"/>
    </reaction>
</comment>
<dbReference type="PROSITE" id="PS50263">
    <property type="entry name" value="CN_HYDROLASE"/>
    <property type="match status" value="1"/>
</dbReference>
<feature type="transmembrane region" description="Helical" evidence="9">
    <location>
        <begin position="186"/>
        <end position="202"/>
    </location>
</feature>
<dbReference type="Pfam" id="PF00795">
    <property type="entry name" value="CN_hydrolase"/>
    <property type="match status" value="1"/>
</dbReference>
<evidence type="ECO:0000256" key="6">
    <source>
        <dbReference type="ARBA" id="ARBA00022989"/>
    </source>
</evidence>
<comment type="subcellular location">
    <subcellularLocation>
        <location evidence="1 9">Cell membrane</location>
        <topology evidence="1 9">Multi-pass membrane protein</topology>
    </subcellularLocation>
</comment>
<dbReference type="PANTHER" id="PTHR38686">
    <property type="entry name" value="APOLIPOPROTEIN N-ACYLTRANSFERASE"/>
    <property type="match status" value="1"/>
</dbReference>
<evidence type="ECO:0000256" key="5">
    <source>
        <dbReference type="ARBA" id="ARBA00022692"/>
    </source>
</evidence>
<evidence type="ECO:0000256" key="9">
    <source>
        <dbReference type="HAMAP-Rule" id="MF_01148"/>
    </source>
</evidence>
<comment type="pathway">
    <text evidence="9">Protein modification; lipoprotein biosynthesis (N-acyl transfer).</text>
</comment>
<gene>
    <name evidence="9 11" type="primary">lnt</name>
    <name evidence="11" type="ORF">H2021_03215</name>
</gene>
<dbReference type="AlphaFoldDB" id="A0A838YW33"/>
<evidence type="ECO:0000256" key="3">
    <source>
        <dbReference type="ARBA" id="ARBA00022475"/>
    </source>
</evidence>
<feature type="domain" description="CN hydrolase" evidence="10">
    <location>
        <begin position="214"/>
        <end position="452"/>
    </location>
</feature>